<keyword evidence="4" id="KW-0805">Transcription regulation</keyword>
<feature type="binding site" evidence="7">
    <location>
        <position position="94"/>
    </location>
    <ligand>
        <name>Zn(2+)</name>
        <dbReference type="ChEBI" id="CHEBI:29105"/>
    </ligand>
</feature>
<dbReference type="PANTHER" id="PTHR33202:SF6">
    <property type="entry name" value="ZINC UPTAKE REGULATION PROTEIN"/>
    <property type="match status" value="1"/>
</dbReference>
<dbReference type="EMBL" id="NHSJ01000057">
    <property type="protein sequence ID" value="PPQ31488.1"/>
    <property type="molecule type" value="Genomic_DNA"/>
</dbReference>
<gene>
    <name evidence="9" type="ORF">CCR94_09340</name>
</gene>
<keyword evidence="6" id="KW-0804">Transcription</keyword>
<protein>
    <submittedName>
        <fullName evidence="9">Uncharacterized protein</fullName>
    </submittedName>
</protein>
<evidence type="ECO:0000256" key="4">
    <source>
        <dbReference type="ARBA" id="ARBA00023015"/>
    </source>
</evidence>
<keyword evidence="7" id="KW-0479">Metal-binding</keyword>
<comment type="caution">
    <text evidence="9">The sequence shown here is derived from an EMBL/GenBank/DDBJ whole genome shotgun (WGS) entry which is preliminary data.</text>
</comment>
<dbReference type="Proteomes" id="UP000239089">
    <property type="component" value="Unassembled WGS sequence"/>
</dbReference>
<evidence type="ECO:0000256" key="3">
    <source>
        <dbReference type="ARBA" id="ARBA00022833"/>
    </source>
</evidence>
<comment type="cofactor">
    <cofactor evidence="8">
        <name>Mn(2+)</name>
        <dbReference type="ChEBI" id="CHEBI:29035"/>
    </cofactor>
    <cofactor evidence="8">
        <name>Fe(2+)</name>
        <dbReference type="ChEBI" id="CHEBI:29033"/>
    </cofactor>
    <text evidence="8">Binds 1 Mn(2+) or Fe(2+) ion per subunit.</text>
</comment>
<dbReference type="OrthoDB" id="9801127at2"/>
<dbReference type="GO" id="GO:0005829">
    <property type="term" value="C:cytosol"/>
    <property type="evidence" value="ECO:0007669"/>
    <property type="project" value="TreeGrafter"/>
</dbReference>
<proteinExistence type="inferred from homology"/>
<evidence type="ECO:0000313" key="9">
    <source>
        <dbReference type="EMBL" id="PPQ31488.1"/>
    </source>
</evidence>
<feature type="binding site" evidence="7">
    <location>
        <position position="131"/>
    </location>
    <ligand>
        <name>Zn(2+)</name>
        <dbReference type="ChEBI" id="CHEBI:29105"/>
    </ligand>
</feature>
<evidence type="ECO:0000256" key="2">
    <source>
        <dbReference type="ARBA" id="ARBA00022491"/>
    </source>
</evidence>
<dbReference type="InterPro" id="IPR036390">
    <property type="entry name" value="WH_DNA-bd_sf"/>
</dbReference>
<evidence type="ECO:0000313" key="10">
    <source>
        <dbReference type="Proteomes" id="UP000239089"/>
    </source>
</evidence>
<comment type="cofactor">
    <cofactor evidence="7">
        <name>Zn(2+)</name>
        <dbReference type="ChEBI" id="CHEBI:29105"/>
    </cofactor>
    <text evidence="7">Binds 1 zinc ion per subunit.</text>
</comment>
<dbReference type="Pfam" id="PF01475">
    <property type="entry name" value="FUR"/>
    <property type="match status" value="1"/>
</dbReference>
<evidence type="ECO:0000256" key="7">
    <source>
        <dbReference type="PIRSR" id="PIRSR602481-1"/>
    </source>
</evidence>
<dbReference type="GO" id="GO:0045892">
    <property type="term" value="P:negative regulation of DNA-templated transcription"/>
    <property type="evidence" value="ECO:0007669"/>
    <property type="project" value="TreeGrafter"/>
</dbReference>
<comment type="similarity">
    <text evidence="1">Belongs to the Fur family.</text>
</comment>
<evidence type="ECO:0000256" key="8">
    <source>
        <dbReference type="PIRSR" id="PIRSR602481-2"/>
    </source>
</evidence>
<reference evidence="9 10" key="1">
    <citation type="journal article" date="2018" name="Arch. Microbiol.">
        <title>New insights into the metabolic potential of the phototrophic purple bacterium Rhodopila globiformis DSM 161(T) from its draft genome sequence and evidence for a vanadium-dependent nitrogenase.</title>
        <authorList>
            <person name="Imhoff J.F."/>
            <person name="Rahn T."/>
            <person name="Kunzel S."/>
            <person name="Neulinger S.C."/>
        </authorList>
    </citation>
    <scope>NUCLEOTIDE SEQUENCE [LARGE SCALE GENOMIC DNA]</scope>
    <source>
        <strain evidence="9 10">DSM 16996</strain>
    </source>
</reference>
<dbReference type="Gene3D" id="1.10.10.10">
    <property type="entry name" value="Winged helix-like DNA-binding domain superfamily/Winged helix DNA-binding domain"/>
    <property type="match status" value="1"/>
</dbReference>
<keyword evidence="10" id="KW-1185">Reference proteome</keyword>
<dbReference type="SUPFAM" id="SSF46785">
    <property type="entry name" value="Winged helix' DNA-binding domain"/>
    <property type="match status" value="1"/>
</dbReference>
<dbReference type="GO" id="GO:1900376">
    <property type="term" value="P:regulation of secondary metabolite biosynthetic process"/>
    <property type="evidence" value="ECO:0007669"/>
    <property type="project" value="TreeGrafter"/>
</dbReference>
<dbReference type="Gene3D" id="3.30.1490.190">
    <property type="match status" value="1"/>
</dbReference>
<dbReference type="InterPro" id="IPR002481">
    <property type="entry name" value="FUR"/>
</dbReference>
<sequence length="146" mass="15500">MSSPLPAPRLNAVQTRILNLLVAAQKPLSAYEVIDALSGEKHSEKPLAPPTVYRALQKLMDGGLAHRLESQNAYVACRAQGHALCAGFMICRACGVTREFSGAALESFLGQAARKNGFAAEAVSIEIRGLCSACQQSESRCGERPG</sequence>
<feature type="binding site" evidence="7">
    <location>
        <position position="134"/>
    </location>
    <ligand>
        <name>Zn(2+)</name>
        <dbReference type="ChEBI" id="CHEBI:29105"/>
    </ligand>
</feature>
<keyword evidence="5" id="KW-0238">DNA-binding</keyword>
<keyword evidence="3 7" id="KW-0862">Zinc</keyword>
<dbReference type="AlphaFoldDB" id="A0A2S6NA35"/>
<evidence type="ECO:0000256" key="6">
    <source>
        <dbReference type="ARBA" id="ARBA00023163"/>
    </source>
</evidence>
<dbReference type="GO" id="GO:0000976">
    <property type="term" value="F:transcription cis-regulatory region binding"/>
    <property type="evidence" value="ECO:0007669"/>
    <property type="project" value="TreeGrafter"/>
</dbReference>
<keyword evidence="8" id="KW-0408">Iron</keyword>
<dbReference type="GO" id="GO:0003700">
    <property type="term" value="F:DNA-binding transcription factor activity"/>
    <property type="evidence" value="ECO:0007669"/>
    <property type="project" value="InterPro"/>
</dbReference>
<feature type="binding site" evidence="8">
    <location>
        <position position="106"/>
    </location>
    <ligand>
        <name>Fe cation</name>
        <dbReference type="ChEBI" id="CHEBI:24875"/>
    </ligand>
</feature>
<keyword evidence="2" id="KW-0678">Repressor</keyword>
<feature type="binding site" evidence="7">
    <location>
        <position position="91"/>
    </location>
    <ligand>
        <name>Zn(2+)</name>
        <dbReference type="ChEBI" id="CHEBI:29105"/>
    </ligand>
</feature>
<dbReference type="RefSeq" id="WP_104507602.1">
    <property type="nucleotide sequence ID" value="NZ_JACIGC010000009.1"/>
</dbReference>
<dbReference type="PANTHER" id="PTHR33202">
    <property type="entry name" value="ZINC UPTAKE REGULATION PROTEIN"/>
    <property type="match status" value="1"/>
</dbReference>
<dbReference type="InterPro" id="IPR036388">
    <property type="entry name" value="WH-like_DNA-bd_sf"/>
</dbReference>
<evidence type="ECO:0000256" key="5">
    <source>
        <dbReference type="ARBA" id="ARBA00023125"/>
    </source>
</evidence>
<dbReference type="GO" id="GO:0008270">
    <property type="term" value="F:zinc ion binding"/>
    <property type="evidence" value="ECO:0007669"/>
    <property type="project" value="TreeGrafter"/>
</dbReference>
<evidence type="ECO:0000256" key="1">
    <source>
        <dbReference type="ARBA" id="ARBA00007957"/>
    </source>
</evidence>
<accession>A0A2S6NA35</accession>
<organism evidence="9 10">
    <name type="scientific">Rhodoblastus sphagnicola</name>
    <dbReference type="NCBI Taxonomy" id="333368"/>
    <lineage>
        <taxon>Bacteria</taxon>
        <taxon>Pseudomonadati</taxon>
        <taxon>Pseudomonadota</taxon>
        <taxon>Alphaproteobacteria</taxon>
        <taxon>Hyphomicrobiales</taxon>
        <taxon>Rhodoblastaceae</taxon>
        <taxon>Rhodoblastus</taxon>
    </lineage>
</organism>
<name>A0A2S6NA35_9HYPH</name>
<dbReference type="InterPro" id="IPR043135">
    <property type="entry name" value="Fur_C"/>
</dbReference>